<dbReference type="EMBL" id="JBAWKS010000002">
    <property type="protein sequence ID" value="MEI4551106.1"/>
    <property type="molecule type" value="Genomic_DNA"/>
</dbReference>
<dbReference type="Proteomes" id="UP001382455">
    <property type="component" value="Unassembled WGS sequence"/>
</dbReference>
<evidence type="ECO:0008006" key="3">
    <source>
        <dbReference type="Google" id="ProtNLM"/>
    </source>
</evidence>
<dbReference type="RefSeq" id="WP_336436136.1">
    <property type="nucleotide sequence ID" value="NZ_JBAWKS010000002.1"/>
</dbReference>
<reference evidence="1 2" key="1">
    <citation type="submission" date="2023-12" db="EMBL/GenBank/DDBJ databases">
        <title>Friends and Foes: Symbiotic and Algicidal bacterial influence on Karenia brevis blooms.</title>
        <authorList>
            <person name="Fei C."/>
            <person name="Mohamed A.R."/>
            <person name="Booker A."/>
            <person name="Arshad M."/>
            <person name="Klass S."/>
            <person name="Ahn S."/>
            <person name="Gilbert P.M."/>
            <person name="Heil C.A."/>
            <person name="Martinez J.M."/>
            <person name="Amin S.A."/>
        </authorList>
    </citation>
    <scope>NUCLEOTIDE SEQUENCE [LARGE SCALE GENOMIC DNA]</scope>
    <source>
        <strain evidence="1 2">CE15</strain>
    </source>
</reference>
<comment type="caution">
    <text evidence="1">The sequence shown here is derived from an EMBL/GenBank/DDBJ whole genome shotgun (WGS) entry which is preliminary data.</text>
</comment>
<sequence length="107" mass="12552">MRFLGISCFITPFFINNCLCFDMQGAVIYLLQKEKIEPFTARRYSIVKKKTKTSFCIYCCQRPEKEWRANGGNARKLLAKLTESPIFILKKNTFQTTIMVCWEMVAF</sequence>
<evidence type="ECO:0000313" key="2">
    <source>
        <dbReference type="Proteomes" id="UP001382455"/>
    </source>
</evidence>
<proteinExistence type="predicted"/>
<gene>
    <name evidence="1" type="ORF">WAE96_15645</name>
</gene>
<organism evidence="1 2">
    <name type="scientific">Pseudoalteromonas spongiae</name>
    <dbReference type="NCBI Taxonomy" id="298657"/>
    <lineage>
        <taxon>Bacteria</taxon>
        <taxon>Pseudomonadati</taxon>
        <taxon>Pseudomonadota</taxon>
        <taxon>Gammaproteobacteria</taxon>
        <taxon>Alteromonadales</taxon>
        <taxon>Pseudoalteromonadaceae</taxon>
        <taxon>Pseudoalteromonas</taxon>
    </lineage>
</organism>
<accession>A0ABU8EW45</accession>
<protein>
    <recommendedName>
        <fullName evidence="3">Secreted protein</fullName>
    </recommendedName>
</protein>
<name>A0ABU8EW45_9GAMM</name>
<keyword evidence="2" id="KW-1185">Reference proteome</keyword>
<evidence type="ECO:0000313" key="1">
    <source>
        <dbReference type="EMBL" id="MEI4551106.1"/>
    </source>
</evidence>